<dbReference type="EMBL" id="FMUH01000001">
    <property type="protein sequence ID" value="SCX41017.1"/>
    <property type="molecule type" value="Genomic_DNA"/>
</dbReference>
<accession>A0A1G4XIP4</accession>
<dbReference type="AlphaFoldDB" id="A0A1G4XIP4"/>
<feature type="compositionally biased region" description="Basic and acidic residues" evidence="1">
    <location>
        <begin position="8"/>
        <end position="17"/>
    </location>
</feature>
<evidence type="ECO:0000313" key="3">
    <source>
        <dbReference type="Proteomes" id="UP000198981"/>
    </source>
</evidence>
<reference evidence="3" key="1">
    <citation type="submission" date="2016-10" db="EMBL/GenBank/DDBJ databases">
        <authorList>
            <person name="Varghese N."/>
            <person name="Submissions S."/>
        </authorList>
    </citation>
    <scope>NUCLEOTIDE SEQUENCE [LARGE SCALE GENOMIC DNA]</scope>
    <source>
        <strain evidence="3">DSM 45722</strain>
    </source>
</reference>
<sequence length="53" mass="6191">MWPLPEPARPEDAERWDPPVLVRLPLDHGCDEQPERPQPRPAPWGMRTASRRP</sequence>
<protein>
    <submittedName>
        <fullName evidence="2">Uncharacterized protein</fullName>
    </submittedName>
</protein>
<name>A0A1G4XIP4_9ACTN</name>
<feature type="region of interest" description="Disordered" evidence="1">
    <location>
        <begin position="1"/>
        <end position="53"/>
    </location>
</feature>
<evidence type="ECO:0000256" key="1">
    <source>
        <dbReference type="SAM" id="MobiDB-lite"/>
    </source>
</evidence>
<gene>
    <name evidence="2" type="ORF">SAMN03159343_1077</name>
</gene>
<keyword evidence="3" id="KW-1185">Reference proteome</keyword>
<dbReference type="Proteomes" id="UP000198981">
    <property type="component" value="Unassembled WGS sequence"/>
</dbReference>
<proteinExistence type="predicted"/>
<organism evidence="2 3">
    <name type="scientific">Klenkia marina</name>
    <dbReference type="NCBI Taxonomy" id="1960309"/>
    <lineage>
        <taxon>Bacteria</taxon>
        <taxon>Bacillati</taxon>
        <taxon>Actinomycetota</taxon>
        <taxon>Actinomycetes</taxon>
        <taxon>Geodermatophilales</taxon>
        <taxon>Geodermatophilaceae</taxon>
        <taxon>Klenkia</taxon>
    </lineage>
</organism>
<feature type="compositionally biased region" description="Basic and acidic residues" evidence="1">
    <location>
        <begin position="25"/>
        <end position="38"/>
    </location>
</feature>
<evidence type="ECO:0000313" key="2">
    <source>
        <dbReference type="EMBL" id="SCX41017.1"/>
    </source>
</evidence>